<feature type="transmembrane region" description="Helical" evidence="1">
    <location>
        <begin position="317"/>
        <end position="340"/>
    </location>
</feature>
<accession>A0A7C9BBS0</accession>
<comment type="caution">
    <text evidence="2">The sequence shown here is derived from an EMBL/GenBank/DDBJ whole genome shotgun (WGS) entry which is preliminary data.</text>
</comment>
<keyword evidence="3" id="KW-1185">Reference proteome</keyword>
<keyword evidence="1" id="KW-0812">Transmembrane</keyword>
<feature type="transmembrane region" description="Helical" evidence="1">
    <location>
        <begin position="91"/>
        <end position="110"/>
    </location>
</feature>
<sequence length="414" mass="46390">MKTEILSNLDNPQQLEKLYRDNKSAFRQAFNALYPQLNDTRLAEFWHQRLNFDRDEVFSINRSELIFVLVAALIAGTCAKLPQILSIDEEFFYTRNLGFLVFPFLSAYFIRKNNLTAKTIAIIAGLMGMGLVYINLLPDNPKSDTLVLSCIHLGVFLWATTGFAFTGGNARDLKQRLGYLRYNGDLVVMSTLLLISGGILTAITIGLFNLIGYDIREYYFQYIVIFGLPAVPLVGTVLTQNIPELVQKVSPIIARIFSPLVLIMLLAYLGAIVFSGKDPYNDREFLIIFNALLVGVMALIFFSVAERAKATSNRFEIMVLFLLSVVTILVNGIALSAIVFRISEWGITPNRMAVLGANVLMLIHLMFIASKLVKVLTRDASLTQVGKSISAYLPIYWGWTAVVTFLFPLLFGFE</sequence>
<evidence type="ECO:0000313" key="3">
    <source>
        <dbReference type="Proteomes" id="UP000479293"/>
    </source>
</evidence>
<dbReference type="Proteomes" id="UP000479293">
    <property type="component" value="Unassembled WGS sequence"/>
</dbReference>
<keyword evidence="1" id="KW-1133">Transmembrane helix</keyword>
<dbReference type="RefSeq" id="WP_152758937.1">
    <property type="nucleotide sequence ID" value="NZ_WHLY01000002.1"/>
</dbReference>
<feature type="transmembrane region" description="Helical" evidence="1">
    <location>
        <begin position="285"/>
        <end position="305"/>
    </location>
</feature>
<protein>
    <submittedName>
        <fullName evidence="2">DUF4153 domain-containing protein</fullName>
    </submittedName>
</protein>
<feature type="transmembrane region" description="Helical" evidence="1">
    <location>
        <begin position="252"/>
        <end position="273"/>
    </location>
</feature>
<gene>
    <name evidence="2" type="ORF">GBK04_09400</name>
</gene>
<dbReference type="EMBL" id="WHLY01000002">
    <property type="protein sequence ID" value="MPR33576.1"/>
    <property type="molecule type" value="Genomic_DNA"/>
</dbReference>
<proteinExistence type="predicted"/>
<name>A0A7C9BBS0_9BACT</name>
<feature type="transmembrane region" description="Helical" evidence="1">
    <location>
        <begin position="146"/>
        <end position="165"/>
    </location>
</feature>
<feature type="transmembrane region" description="Helical" evidence="1">
    <location>
        <begin position="65"/>
        <end position="85"/>
    </location>
</feature>
<feature type="transmembrane region" description="Helical" evidence="1">
    <location>
        <begin position="219"/>
        <end position="240"/>
    </location>
</feature>
<feature type="transmembrane region" description="Helical" evidence="1">
    <location>
        <begin position="186"/>
        <end position="213"/>
    </location>
</feature>
<feature type="transmembrane region" description="Helical" evidence="1">
    <location>
        <begin position="352"/>
        <end position="370"/>
    </location>
</feature>
<keyword evidence="1" id="KW-0472">Membrane</keyword>
<dbReference type="AlphaFoldDB" id="A0A7C9BBS0"/>
<feature type="transmembrane region" description="Helical" evidence="1">
    <location>
        <begin position="117"/>
        <end position="134"/>
    </location>
</feature>
<evidence type="ECO:0000256" key="1">
    <source>
        <dbReference type="SAM" id="Phobius"/>
    </source>
</evidence>
<reference evidence="2 3" key="1">
    <citation type="submission" date="2019-10" db="EMBL/GenBank/DDBJ databases">
        <title>Draft Genome Sequence of Cytophagaceae sp. SJW1-29.</title>
        <authorList>
            <person name="Choi A."/>
        </authorList>
    </citation>
    <scope>NUCLEOTIDE SEQUENCE [LARGE SCALE GENOMIC DNA]</scope>
    <source>
        <strain evidence="2 3">SJW1-29</strain>
    </source>
</reference>
<evidence type="ECO:0000313" key="2">
    <source>
        <dbReference type="EMBL" id="MPR33576.1"/>
    </source>
</evidence>
<organism evidence="2 3">
    <name type="scientific">Salmonirosea aquatica</name>
    <dbReference type="NCBI Taxonomy" id="2654236"/>
    <lineage>
        <taxon>Bacteria</taxon>
        <taxon>Pseudomonadati</taxon>
        <taxon>Bacteroidota</taxon>
        <taxon>Cytophagia</taxon>
        <taxon>Cytophagales</taxon>
        <taxon>Spirosomataceae</taxon>
        <taxon>Salmonirosea</taxon>
    </lineage>
</organism>
<feature type="transmembrane region" description="Helical" evidence="1">
    <location>
        <begin position="391"/>
        <end position="411"/>
    </location>
</feature>